<dbReference type="PANTHER" id="PTHR42714:SF2">
    <property type="entry name" value="TRNA MODIFICATION GTPASE GTPBP3, MITOCHONDRIAL"/>
    <property type="match status" value="1"/>
</dbReference>
<keyword evidence="2 10" id="KW-0963">Cytoplasm</keyword>
<comment type="similarity">
    <text evidence="1 10 11">Belongs to the TRAFAC class TrmE-Era-EngA-EngB-Septin-like GTPase superfamily. TrmE GTPase family.</text>
</comment>
<sequence length="443" mass="51021">MIYDNIAAISSPRGIGAISVIRISGYNLLEILKKLTKKEKIKPKYMYYGWIYEEQEKIDEITFVYHENPNSYTGEDMIEIFGHGGDLITKSVFRRILKENIREALPGEFSKRAVLNKKMNLIKAQAINDIINSKTEYSLNASQKMFTGGISKKIIEIKEDILNISARLEVEMDYPEDIEEDTFEIRKEIENIKSKIENILKNSENGIIAFNGIKTTIVGKPNSGKSTLLNALLRKERAIVTDVPGTTRDTIEEMLNIKGILIKLIDTAGIRNTEDQIEKIGIERSKKAIEESDLVIFIIDGNKKFDSEDTDILQFLNEKKKEKIIALNKIDKEYKDIKIEKEKIIKISAKNKQIEDLEKEIYERYSEKLYIKEPTLTNESHKNILEKVLKDVKSALEASKNNLTNDFIMYDLRNSLENIYKLTGENYTDELLEKMFSNFCVGK</sequence>
<comment type="caution">
    <text evidence="14">The sequence shown here is derived from an EMBL/GenBank/DDBJ whole genome shotgun (WGS) entry which is preliminary data.</text>
</comment>
<dbReference type="SUPFAM" id="SSF52540">
    <property type="entry name" value="P-loop containing nucleoside triphosphate hydrolases"/>
    <property type="match status" value="1"/>
</dbReference>
<keyword evidence="8 10" id="KW-0630">Potassium</keyword>
<keyword evidence="12" id="KW-0175">Coiled coil</keyword>
<dbReference type="Gene3D" id="3.40.50.300">
    <property type="entry name" value="P-loop containing nucleotide triphosphate hydrolases"/>
    <property type="match status" value="1"/>
</dbReference>
<dbReference type="Proteomes" id="UP000245921">
    <property type="component" value="Unassembled WGS sequence"/>
</dbReference>
<evidence type="ECO:0000259" key="13">
    <source>
        <dbReference type="PROSITE" id="PS51709"/>
    </source>
</evidence>
<comment type="cofactor">
    <cofactor evidence="10">
        <name>K(+)</name>
        <dbReference type="ChEBI" id="CHEBI:29103"/>
    </cofactor>
    <text evidence="10">Binds 1 potassium ion per subunit.</text>
</comment>
<dbReference type="CDD" id="cd04164">
    <property type="entry name" value="trmE"/>
    <property type="match status" value="1"/>
</dbReference>
<name>A0AA45C5C5_9BACT</name>
<feature type="binding site" evidence="10">
    <location>
        <position position="243"/>
    </location>
    <ligand>
        <name>K(+)</name>
        <dbReference type="ChEBI" id="CHEBI:29103"/>
    </ligand>
</feature>
<comment type="function">
    <text evidence="10">Exhibits a very high intrinsic GTPase hydrolysis rate. Involved in the addition of a carboxymethylaminomethyl (cmnm) group at the wobble position (U34) of certain tRNAs, forming tRNA-cmnm(5)s(2)U34.</text>
</comment>
<dbReference type="Gene3D" id="1.20.120.430">
    <property type="entry name" value="tRNA modification GTPase MnmE domain 2"/>
    <property type="match status" value="1"/>
</dbReference>
<dbReference type="InterPro" id="IPR027266">
    <property type="entry name" value="TrmE/GcvT-like"/>
</dbReference>
<feature type="binding site" evidence="10">
    <location>
        <position position="247"/>
    </location>
    <ligand>
        <name>Mg(2+)</name>
        <dbReference type="ChEBI" id="CHEBI:18420"/>
    </ligand>
</feature>
<dbReference type="InterPro" id="IPR018948">
    <property type="entry name" value="GTP-bd_TrmE_N"/>
</dbReference>
<keyword evidence="7 10" id="KW-0460">Magnesium</keyword>
<gene>
    <name evidence="10" type="primary">mnmE</name>
    <name evidence="10" type="synonym">trmE</name>
    <name evidence="14" type="ORF">C7380_11712</name>
</gene>
<dbReference type="Gene3D" id="3.30.1360.120">
    <property type="entry name" value="Probable tRNA modification gtpase trme, domain 1"/>
    <property type="match status" value="1"/>
</dbReference>
<dbReference type="RefSeq" id="WP_109605722.1">
    <property type="nucleotide sequence ID" value="NZ_QGGI01000017.1"/>
</dbReference>
<feature type="binding site" evidence="10">
    <location>
        <position position="443"/>
    </location>
    <ligand>
        <name>(6S)-5-formyl-5,6,7,8-tetrahydrofolate</name>
        <dbReference type="ChEBI" id="CHEBI:57457"/>
    </ligand>
</feature>
<keyword evidence="9 10" id="KW-0342">GTP-binding</keyword>
<evidence type="ECO:0000256" key="9">
    <source>
        <dbReference type="ARBA" id="ARBA00023134"/>
    </source>
</evidence>
<dbReference type="NCBIfam" id="TIGR00450">
    <property type="entry name" value="mnmE_trmE_thdF"/>
    <property type="match status" value="1"/>
</dbReference>
<evidence type="ECO:0000256" key="11">
    <source>
        <dbReference type="RuleBase" id="RU003313"/>
    </source>
</evidence>
<protein>
    <recommendedName>
        <fullName evidence="10">tRNA modification GTPase MnmE</fullName>
        <ecNumber evidence="10">3.6.-.-</ecNumber>
    </recommendedName>
</protein>
<evidence type="ECO:0000256" key="12">
    <source>
        <dbReference type="SAM" id="Coils"/>
    </source>
</evidence>
<keyword evidence="5 10" id="KW-0547">Nucleotide-binding</keyword>
<feature type="binding site" evidence="10">
    <location>
        <begin position="241"/>
        <end position="247"/>
    </location>
    <ligand>
        <name>GTP</name>
        <dbReference type="ChEBI" id="CHEBI:37565"/>
    </ligand>
</feature>
<dbReference type="InterPro" id="IPR031168">
    <property type="entry name" value="G_TrmE"/>
</dbReference>
<dbReference type="FunFam" id="3.40.50.300:FF:001376">
    <property type="entry name" value="tRNA modification GTPase MnmE"/>
    <property type="match status" value="1"/>
</dbReference>
<dbReference type="InterPro" id="IPR027368">
    <property type="entry name" value="MnmE_dom2"/>
</dbReference>
<dbReference type="InterPro" id="IPR006073">
    <property type="entry name" value="GTP-bd"/>
</dbReference>
<evidence type="ECO:0000256" key="3">
    <source>
        <dbReference type="ARBA" id="ARBA00022694"/>
    </source>
</evidence>
<feature type="coiled-coil region" evidence="12">
    <location>
        <begin position="340"/>
        <end position="402"/>
    </location>
</feature>
<dbReference type="EC" id="3.6.-.-" evidence="10"/>
<evidence type="ECO:0000256" key="7">
    <source>
        <dbReference type="ARBA" id="ARBA00022842"/>
    </source>
</evidence>
<accession>A0AA45C5C5</accession>
<dbReference type="GO" id="GO:0003924">
    <property type="term" value="F:GTPase activity"/>
    <property type="evidence" value="ECO:0007669"/>
    <property type="project" value="UniProtKB-UniRule"/>
</dbReference>
<feature type="binding site" evidence="10">
    <location>
        <position position="246"/>
    </location>
    <ligand>
        <name>K(+)</name>
        <dbReference type="ChEBI" id="CHEBI:29103"/>
    </ligand>
</feature>
<dbReference type="GO" id="GO:0046872">
    <property type="term" value="F:metal ion binding"/>
    <property type="evidence" value="ECO:0007669"/>
    <property type="project" value="UniProtKB-KW"/>
</dbReference>
<dbReference type="HAMAP" id="MF_00379">
    <property type="entry name" value="GTPase_MnmE"/>
    <property type="match status" value="1"/>
</dbReference>
<keyword evidence="6 10" id="KW-0378">Hydrolase</keyword>
<dbReference type="CDD" id="cd14858">
    <property type="entry name" value="TrmE_N"/>
    <property type="match status" value="1"/>
</dbReference>
<feature type="binding site" evidence="10">
    <location>
        <position position="222"/>
    </location>
    <ligand>
        <name>K(+)</name>
        <dbReference type="ChEBI" id="CHEBI:29103"/>
    </ligand>
</feature>
<dbReference type="EMBL" id="QGGI01000017">
    <property type="protein sequence ID" value="PWJ88722.1"/>
    <property type="molecule type" value="Genomic_DNA"/>
</dbReference>
<evidence type="ECO:0000313" key="14">
    <source>
        <dbReference type="EMBL" id="PWJ88722.1"/>
    </source>
</evidence>
<feature type="binding site" evidence="10">
    <location>
        <position position="241"/>
    </location>
    <ligand>
        <name>K(+)</name>
        <dbReference type="ChEBI" id="CHEBI:29103"/>
    </ligand>
</feature>
<dbReference type="Pfam" id="PF12631">
    <property type="entry name" value="MnmE_helical"/>
    <property type="match status" value="1"/>
</dbReference>
<evidence type="ECO:0000313" key="15">
    <source>
        <dbReference type="Proteomes" id="UP000245921"/>
    </source>
</evidence>
<evidence type="ECO:0000256" key="5">
    <source>
        <dbReference type="ARBA" id="ARBA00022741"/>
    </source>
</evidence>
<feature type="binding site" evidence="10">
    <location>
        <position position="118"/>
    </location>
    <ligand>
        <name>(6S)-5-formyl-5,6,7,8-tetrahydrofolate</name>
        <dbReference type="ChEBI" id="CHEBI:57457"/>
    </ligand>
</feature>
<dbReference type="Pfam" id="PF10396">
    <property type="entry name" value="TrmE_N"/>
    <property type="match status" value="1"/>
</dbReference>
<comment type="subcellular location">
    <subcellularLocation>
        <location evidence="10">Cytoplasm</location>
    </subcellularLocation>
</comment>
<feature type="binding site" evidence="10">
    <location>
        <position position="22"/>
    </location>
    <ligand>
        <name>(6S)-5-formyl-5,6,7,8-tetrahydrofolate</name>
        <dbReference type="ChEBI" id="CHEBI:57457"/>
    </ligand>
</feature>
<dbReference type="InterPro" id="IPR027417">
    <property type="entry name" value="P-loop_NTPase"/>
</dbReference>
<feature type="binding site" evidence="10">
    <location>
        <begin position="266"/>
        <end position="269"/>
    </location>
    <ligand>
        <name>GTP</name>
        <dbReference type="ChEBI" id="CHEBI:37565"/>
    </ligand>
</feature>
<dbReference type="NCBIfam" id="TIGR00231">
    <property type="entry name" value="small_GTP"/>
    <property type="match status" value="1"/>
</dbReference>
<dbReference type="InterPro" id="IPR005225">
    <property type="entry name" value="Small_GTP-bd"/>
</dbReference>
<feature type="domain" description="TrmE-type G" evidence="13">
    <location>
        <begin position="212"/>
        <end position="366"/>
    </location>
</feature>
<comment type="caution">
    <text evidence="10">Lacks conserved residue(s) required for the propagation of feature annotation.</text>
</comment>
<organism evidence="14 15">
    <name type="scientific">Oceanotoga teriensis</name>
    <dbReference type="NCBI Taxonomy" id="515440"/>
    <lineage>
        <taxon>Bacteria</taxon>
        <taxon>Thermotogati</taxon>
        <taxon>Thermotogota</taxon>
        <taxon>Thermotogae</taxon>
        <taxon>Petrotogales</taxon>
        <taxon>Petrotogaceae</taxon>
        <taxon>Oceanotoga</taxon>
    </lineage>
</organism>
<feature type="binding site" evidence="10">
    <location>
        <position position="79"/>
    </location>
    <ligand>
        <name>(6S)-5-formyl-5,6,7,8-tetrahydrofolate</name>
        <dbReference type="ChEBI" id="CHEBI:57457"/>
    </ligand>
</feature>
<keyword evidence="3 10" id="KW-0819">tRNA processing</keyword>
<evidence type="ECO:0000256" key="6">
    <source>
        <dbReference type="ARBA" id="ARBA00022801"/>
    </source>
</evidence>
<dbReference type="GO" id="GO:0005829">
    <property type="term" value="C:cytosol"/>
    <property type="evidence" value="ECO:0007669"/>
    <property type="project" value="TreeGrafter"/>
</dbReference>
<reference evidence="14 15" key="1">
    <citation type="submission" date="2018-05" db="EMBL/GenBank/DDBJ databases">
        <title>Genomic Encyclopedia of Type Strains, Phase IV (KMG-IV): sequencing the most valuable type-strain genomes for metagenomic binning, comparative biology and taxonomic classification.</title>
        <authorList>
            <person name="Goeker M."/>
        </authorList>
    </citation>
    <scope>NUCLEOTIDE SEQUENCE [LARGE SCALE GENOMIC DNA]</scope>
    <source>
        <strain evidence="14 15">DSM 24906</strain>
    </source>
</reference>
<dbReference type="GO" id="GO:0002098">
    <property type="term" value="P:tRNA wobble uridine modification"/>
    <property type="evidence" value="ECO:0007669"/>
    <property type="project" value="TreeGrafter"/>
</dbReference>
<feature type="binding site" evidence="10">
    <location>
        <begin position="222"/>
        <end position="227"/>
    </location>
    <ligand>
        <name>GTP</name>
        <dbReference type="ChEBI" id="CHEBI:37565"/>
    </ligand>
</feature>
<dbReference type="GO" id="GO:0005525">
    <property type="term" value="F:GTP binding"/>
    <property type="evidence" value="ECO:0007669"/>
    <property type="project" value="UniProtKB-UniRule"/>
</dbReference>
<evidence type="ECO:0000256" key="8">
    <source>
        <dbReference type="ARBA" id="ARBA00022958"/>
    </source>
</evidence>
<dbReference type="InterPro" id="IPR004520">
    <property type="entry name" value="GTPase_MnmE"/>
</dbReference>
<evidence type="ECO:0000256" key="4">
    <source>
        <dbReference type="ARBA" id="ARBA00022723"/>
    </source>
</evidence>
<proteinExistence type="inferred from homology"/>
<keyword evidence="15" id="KW-1185">Reference proteome</keyword>
<keyword evidence="4 10" id="KW-0479">Metal-binding</keyword>
<dbReference type="PRINTS" id="PR00326">
    <property type="entry name" value="GTP1OBG"/>
</dbReference>
<feature type="binding site" evidence="10">
    <location>
        <position position="226"/>
    </location>
    <ligand>
        <name>Mg(2+)</name>
        <dbReference type="ChEBI" id="CHEBI:18420"/>
    </ligand>
</feature>
<dbReference type="PROSITE" id="PS51709">
    <property type="entry name" value="G_TRME"/>
    <property type="match status" value="1"/>
</dbReference>
<dbReference type="Pfam" id="PF01926">
    <property type="entry name" value="MMR_HSR1"/>
    <property type="match status" value="1"/>
</dbReference>
<evidence type="ECO:0000256" key="10">
    <source>
        <dbReference type="HAMAP-Rule" id="MF_00379"/>
    </source>
</evidence>
<dbReference type="AlphaFoldDB" id="A0AA45C5C5"/>
<evidence type="ECO:0000256" key="2">
    <source>
        <dbReference type="ARBA" id="ARBA00022490"/>
    </source>
</evidence>
<evidence type="ECO:0000256" key="1">
    <source>
        <dbReference type="ARBA" id="ARBA00011043"/>
    </source>
</evidence>
<dbReference type="InterPro" id="IPR025867">
    <property type="entry name" value="MnmE_helical"/>
</dbReference>
<dbReference type="GO" id="GO:0030488">
    <property type="term" value="P:tRNA methylation"/>
    <property type="evidence" value="ECO:0007669"/>
    <property type="project" value="TreeGrafter"/>
</dbReference>
<dbReference type="PANTHER" id="PTHR42714">
    <property type="entry name" value="TRNA MODIFICATION GTPASE GTPBP3"/>
    <property type="match status" value="1"/>
</dbReference>
<comment type="subunit">
    <text evidence="10">Homodimer. Heterotetramer of two MnmE and two MnmG subunits.</text>
</comment>